<dbReference type="Gene3D" id="3.30.450.20">
    <property type="entry name" value="PAS domain"/>
    <property type="match status" value="3"/>
</dbReference>
<dbReference type="InterPro" id="IPR001610">
    <property type="entry name" value="PAC"/>
</dbReference>
<evidence type="ECO:0000256" key="3">
    <source>
        <dbReference type="ARBA" id="ARBA00022679"/>
    </source>
</evidence>
<evidence type="ECO:0000256" key="6">
    <source>
        <dbReference type="ARBA" id="ARBA00022840"/>
    </source>
</evidence>
<dbReference type="PANTHER" id="PTHR46663">
    <property type="entry name" value="DIGUANYLATE CYCLASE DGCT-RELATED"/>
    <property type="match status" value="1"/>
</dbReference>
<dbReference type="InterPro" id="IPR029151">
    <property type="entry name" value="Sensor-like_sf"/>
</dbReference>
<evidence type="ECO:0000313" key="12">
    <source>
        <dbReference type="EMBL" id="UUM32538.1"/>
    </source>
</evidence>
<keyword evidence="8" id="KW-1133">Transmembrane helix</keyword>
<keyword evidence="8" id="KW-0812">Transmembrane</keyword>
<dbReference type="PROSITE" id="PS50112">
    <property type="entry name" value="PAS"/>
    <property type="match status" value="1"/>
</dbReference>
<keyword evidence="4" id="KW-0547">Nucleotide-binding</keyword>
<keyword evidence="3 12" id="KW-0808">Transferase</keyword>
<keyword evidence="12" id="KW-0548">Nucleotidyltransferase</keyword>
<dbReference type="InterPro" id="IPR000700">
    <property type="entry name" value="PAS-assoc_C"/>
</dbReference>
<dbReference type="InterPro" id="IPR000014">
    <property type="entry name" value="PAS"/>
</dbReference>
<keyword evidence="5" id="KW-0418">Kinase</keyword>
<dbReference type="InterPro" id="IPR043128">
    <property type="entry name" value="Rev_trsase/Diguanyl_cyclase"/>
</dbReference>
<keyword evidence="13" id="KW-1185">Reference proteome</keyword>
<dbReference type="SUPFAM" id="SSF55785">
    <property type="entry name" value="PYP-like sensor domain (PAS domain)"/>
    <property type="match status" value="1"/>
</dbReference>
<protein>
    <submittedName>
        <fullName evidence="12">Diguanylate cyclase</fullName>
        <ecNumber evidence="12">2.7.7.65</ecNumber>
    </submittedName>
</protein>
<keyword evidence="7" id="KW-0902">Two-component regulatory system</keyword>
<dbReference type="SMART" id="SM00086">
    <property type="entry name" value="PAC"/>
    <property type="match status" value="1"/>
</dbReference>
<keyword evidence="6" id="KW-0067">ATP-binding</keyword>
<feature type="domain" description="PAC" evidence="10">
    <location>
        <begin position="414"/>
        <end position="468"/>
    </location>
</feature>
<dbReference type="EC" id="2.7.7.65" evidence="12"/>
<dbReference type="InterPro" id="IPR029787">
    <property type="entry name" value="Nucleotide_cyclase"/>
</dbReference>
<evidence type="ECO:0000256" key="4">
    <source>
        <dbReference type="ARBA" id="ARBA00022741"/>
    </source>
</evidence>
<evidence type="ECO:0000259" key="10">
    <source>
        <dbReference type="PROSITE" id="PS50113"/>
    </source>
</evidence>
<feature type="transmembrane region" description="Helical" evidence="8">
    <location>
        <begin position="313"/>
        <end position="336"/>
    </location>
</feature>
<dbReference type="SMART" id="SM00267">
    <property type="entry name" value="GGDEF"/>
    <property type="match status" value="1"/>
</dbReference>
<dbReference type="NCBIfam" id="TIGR00229">
    <property type="entry name" value="sensory_box"/>
    <property type="match status" value="1"/>
</dbReference>
<dbReference type="Gene3D" id="3.30.70.270">
    <property type="match status" value="1"/>
</dbReference>
<sequence length="633" mass="72284">MLFSRYKVVLQFLITFSALACVPTLYFYNEYGKITNEALLTVEKSNLHKLEYSKTELQVSLDRIDTSVHFLAQNGLLHQAILNPTNENISALSDFWLLVARTQKFYSSLRFIGMDGMETIRINSSERVSEIVDKERLQNKADSQYFNYAQSLKTNQIGTFGVDFETDQLEIIVPHRPAYRIILPVELQGERKGYFVANVNLKRLYKDLAYKRETENLPSIFNQEGYFVLSNDNTPILGNLLEENSAHSIAKLYPSLWNKIQKSHSGTVKEGQVWLSFTTSELNLDGSKLSLIFLLKSDLSDLQPVKNEDYNELFIQAFFILIIIFLISFTFVAWNYNHEKNSVASKIARAAMNGMSAMVITDHNNRIIQVNEQFTKSSGYTLDEVKGKQPSMFSSGNHGHEFYTTMWDSLESDGIWEGEVINKRRDGSLITELLRIQTVRNKQGIVQFFVASFIDISHRKELEDRLRELSEKDPLSGLWNRRKFDAEMTAETQRVKRYPDCEKASLALLDIDHFKRINDKYGHDAGDKVITNVATTISSQLRETDMVARIGGEEFAIIMPHTGIQEAENVINRLRISINIQSEYDITASAGVTEICDKPSDSYKRADIALYESKTLGRNQVNVMLISESTSIA</sequence>
<dbReference type="InterPro" id="IPR000160">
    <property type="entry name" value="GGDEF_dom"/>
</dbReference>
<dbReference type="InterPro" id="IPR052163">
    <property type="entry name" value="DGC-Regulatory_Protein"/>
</dbReference>
<evidence type="ECO:0000256" key="8">
    <source>
        <dbReference type="SAM" id="Phobius"/>
    </source>
</evidence>
<dbReference type="PROSITE" id="PS50887">
    <property type="entry name" value="GGDEF"/>
    <property type="match status" value="1"/>
</dbReference>
<feature type="domain" description="PAS" evidence="9">
    <location>
        <begin position="343"/>
        <end position="389"/>
    </location>
</feature>
<dbReference type="SUPFAM" id="SSF103190">
    <property type="entry name" value="Sensory domain-like"/>
    <property type="match status" value="2"/>
</dbReference>
<name>A0ABY5LP14_9VIBR</name>
<comment type="subcellular location">
    <subcellularLocation>
        <location evidence="1">Cell inner membrane</location>
    </subcellularLocation>
</comment>
<evidence type="ECO:0000259" key="11">
    <source>
        <dbReference type="PROSITE" id="PS50887"/>
    </source>
</evidence>
<dbReference type="GO" id="GO:0052621">
    <property type="term" value="F:diguanylate cyclase activity"/>
    <property type="evidence" value="ECO:0007669"/>
    <property type="project" value="UniProtKB-EC"/>
</dbReference>
<dbReference type="PROSITE" id="PS50113">
    <property type="entry name" value="PAC"/>
    <property type="match status" value="1"/>
</dbReference>
<accession>A0ABY5LP14</accession>
<dbReference type="CDD" id="cd01949">
    <property type="entry name" value="GGDEF"/>
    <property type="match status" value="1"/>
</dbReference>
<evidence type="ECO:0000256" key="5">
    <source>
        <dbReference type="ARBA" id="ARBA00022777"/>
    </source>
</evidence>
<keyword evidence="2" id="KW-0597">Phosphoprotein</keyword>
<evidence type="ECO:0000259" key="9">
    <source>
        <dbReference type="PROSITE" id="PS50112"/>
    </source>
</evidence>
<dbReference type="InterPro" id="IPR035965">
    <property type="entry name" value="PAS-like_dom_sf"/>
</dbReference>
<dbReference type="Pfam" id="PF13426">
    <property type="entry name" value="PAS_9"/>
    <property type="match status" value="1"/>
</dbReference>
<dbReference type="CDD" id="cd00130">
    <property type="entry name" value="PAS"/>
    <property type="match status" value="1"/>
</dbReference>
<dbReference type="PANTHER" id="PTHR46663:SF3">
    <property type="entry name" value="SLL0267 PROTEIN"/>
    <property type="match status" value="1"/>
</dbReference>
<feature type="domain" description="GGDEF" evidence="11">
    <location>
        <begin position="502"/>
        <end position="626"/>
    </location>
</feature>
<organism evidence="12 13">
    <name type="scientific">Vibrio japonicus</name>
    <dbReference type="NCBI Taxonomy" id="1824638"/>
    <lineage>
        <taxon>Bacteria</taxon>
        <taxon>Pseudomonadati</taxon>
        <taxon>Pseudomonadota</taxon>
        <taxon>Gammaproteobacteria</taxon>
        <taxon>Vibrionales</taxon>
        <taxon>Vibrionaceae</taxon>
        <taxon>Vibrio</taxon>
    </lineage>
</organism>
<reference evidence="12" key="1">
    <citation type="submission" date="2022-07" db="EMBL/GenBank/DDBJ databases">
        <title>Complete genome of Vibrio japonicus strain JCM 31412T and phylogenomic assessment of the Nereis clade of the genus Vibrio.</title>
        <authorList>
            <person name="Shlafstein M.D."/>
            <person name="Emsley S.A."/>
            <person name="Ushijima B."/>
            <person name="Videau P."/>
            <person name="Saw J.H."/>
        </authorList>
    </citation>
    <scope>NUCLEOTIDE SEQUENCE</scope>
    <source>
        <strain evidence="12">JCM 31412</strain>
    </source>
</reference>
<evidence type="ECO:0000256" key="2">
    <source>
        <dbReference type="ARBA" id="ARBA00022553"/>
    </source>
</evidence>
<dbReference type="EMBL" id="CP102097">
    <property type="protein sequence ID" value="UUM32538.1"/>
    <property type="molecule type" value="Genomic_DNA"/>
</dbReference>
<dbReference type="PROSITE" id="PS51257">
    <property type="entry name" value="PROKAR_LIPOPROTEIN"/>
    <property type="match status" value="1"/>
</dbReference>
<dbReference type="SUPFAM" id="SSF55073">
    <property type="entry name" value="Nucleotide cyclase"/>
    <property type="match status" value="1"/>
</dbReference>
<dbReference type="Pfam" id="PF00990">
    <property type="entry name" value="GGDEF"/>
    <property type="match status" value="1"/>
</dbReference>
<gene>
    <name evidence="12" type="ORF">NP165_19925</name>
</gene>
<evidence type="ECO:0000256" key="1">
    <source>
        <dbReference type="ARBA" id="ARBA00004533"/>
    </source>
</evidence>
<dbReference type="NCBIfam" id="TIGR00254">
    <property type="entry name" value="GGDEF"/>
    <property type="match status" value="1"/>
</dbReference>
<evidence type="ECO:0000256" key="7">
    <source>
        <dbReference type="ARBA" id="ARBA00023012"/>
    </source>
</evidence>
<evidence type="ECO:0000313" key="13">
    <source>
        <dbReference type="Proteomes" id="UP001058602"/>
    </source>
</evidence>
<proteinExistence type="predicted"/>
<dbReference type="InterPro" id="IPR048760">
    <property type="entry name" value="VP0354-like_sensor_dom"/>
</dbReference>
<dbReference type="Pfam" id="PF21623">
    <property type="entry name" value="HK_sensor_dom_bact"/>
    <property type="match status" value="1"/>
</dbReference>
<keyword evidence="8" id="KW-0472">Membrane</keyword>
<dbReference type="Proteomes" id="UP001058602">
    <property type="component" value="Chromosome 2"/>
</dbReference>